<accession>E8K104</accession>
<reference evidence="2 3" key="1">
    <citation type="submission" date="2010-12" db="EMBL/GenBank/DDBJ databases">
        <authorList>
            <person name="Muzny D."/>
            <person name="Qin X."/>
            <person name="Deng J."/>
            <person name="Jiang H."/>
            <person name="Liu Y."/>
            <person name="Qu J."/>
            <person name="Song X.-Z."/>
            <person name="Zhang L."/>
            <person name="Thornton R."/>
            <person name="Coyle M."/>
            <person name="Francisco L."/>
            <person name="Jackson L."/>
            <person name="Javaid M."/>
            <person name="Korchina V."/>
            <person name="Kovar C."/>
            <person name="Mata R."/>
            <person name="Mathew T."/>
            <person name="Ngo R."/>
            <person name="Nguyen L."/>
            <person name="Nguyen N."/>
            <person name="Okwuonu G."/>
            <person name="Ongeri F."/>
            <person name="Pham C."/>
            <person name="Simmons D."/>
            <person name="Wilczek-Boney K."/>
            <person name="Hale W."/>
            <person name="Jakkamsetti A."/>
            <person name="Pham P."/>
            <person name="Ruth R."/>
            <person name="San Lucas F."/>
            <person name="Warren J."/>
            <person name="Zhang J."/>
            <person name="Zhao Z."/>
            <person name="Zhou C."/>
            <person name="Zhu D."/>
            <person name="Lee S."/>
            <person name="Bess C."/>
            <person name="Blankenburg K."/>
            <person name="Forbes L."/>
            <person name="Fu Q."/>
            <person name="Gubbala S."/>
            <person name="Hirani K."/>
            <person name="Jayaseelan J.C."/>
            <person name="Lara F."/>
            <person name="Munidasa M."/>
            <person name="Palculict T."/>
            <person name="Patil S."/>
            <person name="Pu L.-L."/>
            <person name="Saada N."/>
            <person name="Tang L."/>
            <person name="Weissenberger G."/>
            <person name="Zhu Y."/>
            <person name="Hemphill L."/>
            <person name="Shang Y."/>
            <person name="Youmans B."/>
            <person name="Ayvaz T."/>
            <person name="Ross M."/>
            <person name="Santibanez J."/>
            <person name="Aqrawi P."/>
            <person name="Gross S."/>
            <person name="Joshi V."/>
            <person name="Fowler G."/>
            <person name="Nazareth L."/>
            <person name="Reid J."/>
            <person name="Worley K."/>
            <person name="Petrosino J."/>
            <person name="Highlander S."/>
            <person name="Gibbs R."/>
        </authorList>
    </citation>
    <scope>NUCLEOTIDE SEQUENCE [LARGE SCALE GENOMIC DNA]</scope>
    <source>
        <strain evidence="2 3">ATCC 700779</strain>
    </source>
</reference>
<evidence type="ECO:0000313" key="2">
    <source>
        <dbReference type="EMBL" id="EFX36316.1"/>
    </source>
</evidence>
<gene>
    <name evidence="2" type="ORF">HMPREF9423_1145</name>
</gene>
<dbReference type="Proteomes" id="UP000002815">
    <property type="component" value="Unassembled WGS sequence"/>
</dbReference>
<keyword evidence="1" id="KW-1133">Transmembrane helix</keyword>
<comment type="caution">
    <text evidence="2">The sequence shown here is derived from an EMBL/GenBank/DDBJ whole genome shotgun (WGS) entry which is preliminary data.</text>
</comment>
<proteinExistence type="predicted"/>
<keyword evidence="3" id="KW-1185">Reference proteome</keyword>
<keyword evidence="1" id="KW-0472">Membrane</keyword>
<evidence type="ECO:0000256" key="1">
    <source>
        <dbReference type="SAM" id="Phobius"/>
    </source>
</evidence>
<dbReference type="HOGENOM" id="CLU_3123220_0_0_9"/>
<keyword evidence="1" id="KW-0812">Transmembrane</keyword>
<protein>
    <submittedName>
        <fullName evidence="2">Uncharacterized protein</fullName>
    </submittedName>
</protein>
<feature type="transmembrane region" description="Helical" evidence="1">
    <location>
        <begin position="15"/>
        <end position="38"/>
    </location>
</feature>
<organism evidence="2 3">
    <name type="scientific">Streptococcus infantis ATCC 700779</name>
    <dbReference type="NCBI Taxonomy" id="889204"/>
    <lineage>
        <taxon>Bacteria</taxon>
        <taxon>Bacillati</taxon>
        <taxon>Bacillota</taxon>
        <taxon>Bacilli</taxon>
        <taxon>Lactobacillales</taxon>
        <taxon>Streptococcaceae</taxon>
        <taxon>Streptococcus</taxon>
    </lineage>
</organism>
<dbReference type="EMBL" id="AEVD01000010">
    <property type="protein sequence ID" value="EFX36316.1"/>
    <property type="molecule type" value="Genomic_DNA"/>
</dbReference>
<name>E8K104_9STRE</name>
<dbReference type="PATRIC" id="fig|889204.5.peg.589"/>
<dbReference type="AlphaFoldDB" id="E8K104"/>
<evidence type="ECO:0000313" key="3">
    <source>
        <dbReference type="Proteomes" id="UP000002815"/>
    </source>
</evidence>
<sequence length="50" mass="5944">MPMIIGFLVVKGLSIWFGILILLLLILTNIVLIFKLIFDILKWYKKYLYV</sequence>